<feature type="non-terminal residue" evidence="1">
    <location>
        <position position="95"/>
    </location>
</feature>
<evidence type="ECO:0000313" key="2">
    <source>
        <dbReference type="Proteomes" id="UP001057452"/>
    </source>
</evidence>
<keyword evidence="2" id="KW-1185">Reference proteome</keyword>
<dbReference type="Proteomes" id="UP001057452">
    <property type="component" value="Chromosome 21"/>
</dbReference>
<proteinExistence type="predicted"/>
<name>A0ACB9VZX8_CHAAC</name>
<organism evidence="1 2">
    <name type="scientific">Chaenocephalus aceratus</name>
    <name type="common">Blackfin icefish</name>
    <name type="synonym">Chaenichthys aceratus</name>
    <dbReference type="NCBI Taxonomy" id="36190"/>
    <lineage>
        <taxon>Eukaryota</taxon>
        <taxon>Metazoa</taxon>
        <taxon>Chordata</taxon>
        <taxon>Craniata</taxon>
        <taxon>Vertebrata</taxon>
        <taxon>Euteleostomi</taxon>
        <taxon>Actinopterygii</taxon>
        <taxon>Neopterygii</taxon>
        <taxon>Teleostei</taxon>
        <taxon>Neoteleostei</taxon>
        <taxon>Acanthomorphata</taxon>
        <taxon>Eupercaria</taxon>
        <taxon>Perciformes</taxon>
        <taxon>Notothenioidei</taxon>
        <taxon>Channichthyidae</taxon>
        <taxon>Chaenocephalus</taxon>
    </lineage>
</organism>
<protein>
    <submittedName>
        <fullName evidence="1">Uncharacterized protein</fullName>
    </submittedName>
</protein>
<dbReference type="EMBL" id="CM043805">
    <property type="protein sequence ID" value="KAI4806022.1"/>
    <property type="molecule type" value="Genomic_DNA"/>
</dbReference>
<comment type="caution">
    <text evidence="1">The sequence shown here is derived from an EMBL/GenBank/DDBJ whole genome shotgun (WGS) entry which is preliminary data.</text>
</comment>
<feature type="non-terminal residue" evidence="1">
    <location>
        <position position="1"/>
    </location>
</feature>
<reference evidence="1" key="1">
    <citation type="submission" date="2022-05" db="EMBL/GenBank/DDBJ databases">
        <title>Chromosome-level genome of Chaenocephalus aceratus.</title>
        <authorList>
            <person name="Park H."/>
        </authorList>
    </citation>
    <scope>NUCLEOTIDE SEQUENCE</scope>
    <source>
        <strain evidence="1">KU_202001</strain>
    </source>
</reference>
<evidence type="ECO:0000313" key="1">
    <source>
        <dbReference type="EMBL" id="KAI4806022.1"/>
    </source>
</evidence>
<accession>A0ACB9VZX8</accession>
<gene>
    <name evidence="1" type="ORF">KUCAC02_010614</name>
</gene>
<sequence>DVRIQPLNPLRQTSGRSHQKEKAETLASLSSTDTVSLCLSLCLNIVGSEADQAVETCGQTEPGWVKQTGTKACGLTGRFGFRGGVAAGSTERGFH</sequence>